<dbReference type="InParanoid" id="H2ZKT0"/>
<proteinExistence type="inferred from homology"/>
<organism evidence="4 5">
    <name type="scientific">Ciona savignyi</name>
    <name type="common">Pacific transparent sea squirt</name>
    <dbReference type="NCBI Taxonomy" id="51511"/>
    <lineage>
        <taxon>Eukaryota</taxon>
        <taxon>Metazoa</taxon>
        <taxon>Chordata</taxon>
        <taxon>Tunicata</taxon>
        <taxon>Ascidiacea</taxon>
        <taxon>Phlebobranchia</taxon>
        <taxon>Cionidae</taxon>
        <taxon>Ciona</taxon>
    </lineage>
</organism>
<dbReference type="PANTHER" id="PTHR10655:SF68">
    <property type="entry name" value="PALMITOYL-PROTEIN HYDROLASE"/>
    <property type="match status" value="1"/>
</dbReference>
<name>H2ZKT0_CIOSA</name>
<comment type="similarity">
    <text evidence="1">Belongs to the AB hydrolase superfamily. AB hydrolase 2 family.</text>
</comment>
<dbReference type="Proteomes" id="UP000007875">
    <property type="component" value="Unassembled WGS sequence"/>
</dbReference>
<evidence type="ECO:0000256" key="2">
    <source>
        <dbReference type="ARBA" id="ARBA00012423"/>
    </source>
</evidence>
<protein>
    <recommendedName>
        <fullName evidence="2">palmitoyl-protein hydrolase</fullName>
        <ecNumber evidence="2">3.1.2.22</ecNumber>
    </recommendedName>
</protein>
<sequence length="195" mass="21356">MSITKDMFIHKSTIKATASVIFLHGLGDSGYGWYEGFGQIKKSHVRYIFPNAPSMPVTMNGGFVMPSWYDLKGLGPKSEEDEKGIKASAAKVRAIIEKEKSDHGIPSERIMLGGFSMGGALALYTAFTHPEQLGGVIALSSYLPLHQSFIKGLDGHNLTVQRCPIFQGHGTADNMLPVNFGQLSHEVMKQRPCWS</sequence>
<evidence type="ECO:0000256" key="1">
    <source>
        <dbReference type="ARBA" id="ARBA00006499"/>
    </source>
</evidence>
<dbReference type="GeneTree" id="ENSGT00940000154185"/>
<dbReference type="EC" id="3.1.2.22" evidence="2"/>
<dbReference type="InterPro" id="IPR050565">
    <property type="entry name" value="LYPA1-2/EST-like"/>
</dbReference>
<dbReference type="GO" id="GO:0052689">
    <property type="term" value="F:carboxylic ester hydrolase activity"/>
    <property type="evidence" value="ECO:0007669"/>
    <property type="project" value="TreeGrafter"/>
</dbReference>
<dbReference type="Gene3D" id="3.40.50.1820">
    <property type="entry name" value="alpha/beta hydrolase"/>
    <property type="match status" value="1"/>
</dbReference>
<dbReference type="Ensembl" id="ENSCSAVT00000018394.1">
    <property type="protein sequence ID" value="ENSCSAVP00000018196.1"/>
    <property type="gene ID" value="ENSCSAVG00000010705.1"/>
</dbReference>
<dbReference type="SUPFAM" id="SSF53474">
    <property type="entry name" value="alpha/beta-Hydrolases"/>
    <property type="match status" value="1"/>
</dbReference>
<reference evidence="4" key="3">
    <citation type="submission" date="2025-09" db="UniProtKB">
        <authorList>
            <consortium name="Ensembl"/>
        </authorList>
    </citation>
    <scope>IDENTIFICATION</scope>
</reference>
<keyword evidence="5" id="KW-1185">Reference proteome</keyword>
<dbReference type="STRING" id="51511.ENSCSAVP00000018196"/>
<dbReference type="GO" id="GO:0008474">
    <property type="term" value="F:palmitoyl-(protein) hydrolase activity"/>
    <property type="evidence" value="ECO:0007669"/>
    <property type="project" value="UniProtKB-EC"/>
</dbReference>
<reference evidence="4" key="2">
    <citation type="submission" date="2025-08" db="UniProtKB">
        <authorList>
            <consortium name="Ensembl"/>
        </authorList>
    </citation>
    <scope>IDENTIFICATION</scope>
</reference>
<reference evidence="5" key="1">
    <citation type="submission" date="2003-08" db="EMBL/GenBank/DDBJ databases">
        <authorList>
            <person name="Birren B."/>
            <person name="Nusbaum C."/>
            <person name="Abebe A."/>
            <person name="Abouelleil A."/>
            <person name="Adekoya E."/>
            <person name="Ait-zahra M."/>
            <person name="Allen N."/>
            <person name="Allen T."/>
            <person name="An P."/>
            <person name="Anderson M."/>
            <person name="Anderson S."/>
            <person name="Arachchi H."/>
            <person name="Armbruster J."/>
            <person name="Bachantsang P."/>
            <person name="Baldwin J."/>
            <person name="Barry A."/>
            <person name="Bayul T."/>
            <person name="Blitshsteyn B."/>
            <person name="Bloom T."/>
            <person name="Blye J."/>
            <person name="Boguslavskiy L."/>
            <person name="Borowsky M."/>
            <person name="Boukhgalter B."/>
            <person name="Brunache A."/>
            <person name="Butler J."/>
            <person name="Calixte N."/>
            <person name="Calvo S."/>
            <person name="Camarata J."/>
            <person name="Campo K."/>
            <person name="Chang J."/>
            <person name="Cheshatsang Y."/>
            <person name="Citroen M."/>
            <person name="Collymore A."/>
            <person name="Considine T."/>
            <person name="Cook A."/>
            <person name="Cooke P."/>
            <person name="Corum B."/>
            <person name="Cuomo C."/>
            <person name="David R."/>
            <person name="Dawoe T."/>
            <person name="Degray S."/>
            <person name="Dodge S."/>
            <person name="Dooley K."/>
            <person name="Dorje P."/>
            <person name="Dorjee K."/>
            <person name="Dorris L."/>
            <person name="Duffey N."/>
            <person name="Dupes A."/>
            <person name="Elkins T."/>
            <person name="Engels R."/>
            <person name="Erickson J."/>
            <person name="Farina A."/>
            <person name="Faro S."/>
            <person name="Ferreira P."/>
            <person name="Fischer H."/>
            <person name="Fitzgerald M."/>
            <person name="Foley K."/>
            <person name="Gage D."/>
            <person name="Galagan J."/>
            <person name="Gearin G."/>
            <person name="Gnerre S."/>
            <person name="Gnirke A."/>
            <person name="Goyette A."/>
            <person name="Graham J."/>
            <person name="Grandbois E."/>
            <person name="Gyaltsen K."/>
            <person name="Hafez N."/>
            <person name="Hagopian D."/>
            <person name="Hagos B."/>
            <person name="Hall J."/>
            <person name="Hatcher B."/>
            <person name="Heller A."/>
            <person name="Higgins H."/>
            <person name="Honan T."/>
            <person name="Horn A."/>
            <person name="Houde N."/>
            <person name="Hughes L."/>
            <person name="Hulme W."/>
            <person name="Husby E."/>
            <person name="Iliev I."/>
            <person name="Jaffe D."/>
            <person name="Jones C."/>
            <person name="Kamal M."/>
            <person name="Kamat A."/>
            <person name="Kamvysselis M."/>
            <person name="Karlsson E."/>
            <person name="Kells C."/>
            <person name="Kieu A."/>
            <person name="Kisner P."/>
            <person name="Kodira C."/>
            <person name="Kulbokas E."/>
            <person name="Labutti K."/>
            <person name="Lama D."/>
            <person name="Landers T."/>
            <person name="Leger J."/>
            <person name="Levine S."/>
            <person name="Lewis D."/>
            <person name="Lewis T."/>
            <person name="Lindblad-toh K."/>
            <person name="Liu X."/>
            <person name="Lokyitsang T."/>
            <person name="Lokyitsang Y."/>
            <person name="Lucien O."/>
            <person name="Lui A."/>
            <person name="Ma L.J."/>
            <person name="Mabbitt R."/>
            <person name="Macdonald J."/>
            <person name="Maclean C."/>
            <person name="Major J."/>
            <person name="Manning J."/>
            <person name="Marabella R."/>
            <person name="Maru K."/>
            <person name="Matthews C."/>
            <person name="Mauceli E."/>
            <person name="Mccarthy M."/>
            <person name="Mcdonough S."/>
            <person name="Mcghee T."/>
            <person name="Meldrim J."/>
            <person name="Meneus L."/>
            <person name="Mesirov J."/>
            <person name="Mihalev A."/>
            <person name="Mihova T."/>
            <person name="Mikkelsen T."/>
            <person name="Mlenga V."/>
            <person name="Moru K."/>
            <person name="Mozes J."/>
            <person name="Mulrain L."/>
            <person name="Munson G."/>
            <person name="Naylor J."/>
            <person name="Newes C."/>
            <person name="Nguyen C."/>
            <person name="Nguyen N."/>
            <person name="Nguyen T."/>
            <person name="Nicol R."/>
            <person name="Nielsen C."/>
            <person name="Nizzari M."/>
            <person name="Norbu C."/>
            <person name="Norbu N."/>
            <person name="O'donnell P."/>
            <person name="Okoawo O."/>
            <person name="O'leary S."/>
            <person name="Omotosho B."/>
            <person name="O'neill K."/>
            <person name="Osman S."/>
            <person name="Parker S."/>
            <person name="Perrin D."/>
            <person name="Phunkhang P."/>
            <person name="Piqani B."/>
            <person name="Purcell S."/>
            <person name="Rachupka T."/>
            <person name="Ramasamy U."/>
            <person name="Rameau R."/>
            <person name="Ray V."/>
            <person name="Raymond C."/>
            <person name="Retta R."/>
            <person name="Richardson S."/>
            <person name="Rise C."/>
            <person name="Rodriguez J."/>
            <person name="Rogers J."/>
            <person name="Rogov P."/>
            <person name="Rutman M."/>
            <person name="Schupbach R."/>
            <person name="Seaman C."/>
            <person name="Settipalli S."/>
            <person name="Sharpe T."/>
            <person name="Sheridan J."/>
            <person name="Sherpa N."/>
            <person name="Shi J."/>
            <person name="Smirnov S."/>
            <person name="Smith C."/>
            <person name="Sougnez C."/>
            <person name="Spencer B."/>
            <person name="Stalker J."/>
            <person name="Stange-thomann N."/>
            <person name="Stavropoulos S."/>
            <person name="Stetson K."/>
            <person name="Stone C."/>
            <person name="Stone S."/>
            <person name="Stubbs M."/>
            <person name="Talamas J."/>
            <person name="Tchuinga P."/>
            <person name="Tenzing P."/>
            <person name="Tesfaye S."/>
            <person name="Theodore J."/>
            <person name="Thoulutsang Y."/>
            <person name="Topham K."/>
            <person name="Towey S."/>
            <person name="Tsamla T."/>
            <person name="Tsomo N."/>
            <person name="Vallee D."/>
            <person name="Vassiliev H."/>
            <person name="Venkataraman V."/>
            <person name="Vinson J."/>
            <person name="Vo A."/>
            <person name="Wade C."/>
            <person name="Wang S."/>
            <person name="Wangchuk T."/>
            <person name="Wangdi T."/>
            <person name="Whittaker C."/>
            <person name="Wilkinson J."/>
            <person name="Wu Y."/>
            <person name="Wyman D."/>
            <person name="Yadav S."/>
            <person name="Yang S."/>
            <person name="Yang X."/>
            <person name="Yeager S."/>
            <person name="Yee E."/>
            <person name="Young G."/>
            <person name="Zainoun J."/>
            <person name="Zembeck L."/>
            <person name="Zimmer A."/>
            <person name="Zody M."/>
            <person name="Lander E."/>
        </authorList>
    </citation>
    <scope>NUCLEOTIDE SEQUENCE [LARGE SCALE GENOMIC DNA]</scope>
</reference>
<dbReference type="AlphaFoldDB" id="H2ZKT0"/>
<dbReference type="eggNOG" id="KOG2112">
    <property type="taxonomic scope" value="Eukaryota"/>
</dbReference>
<dbReference type="PANTHER" id="PTHR10655">
    <property type="entry name" value="LYSOPHOSPHOLIPASE-RELATED"/>
    <property type="match status" value="1"/>
</dbReference>
<dbReference type="InterPro" id="IPR029058">
    <property type="entry name" value="AB_hydrolase_fold"/>
</dbReference>
<accession>H2ZKT0</accession>
<evidence type="ECO:0000313" key="5">
    <source>
        <dbReference type="Proteomes" id="UP000007875"/>
    </source>
</evidence>
<dbReference type="OMA" id="LMFRTYN"/>
<evidence type="ECO:0000313" key="4">
    <source>
        <dbReference type="Ensembl" id="ENSCSAVP00000018196.1"/>
    </source>
</evidence>
<dbReference type="Pfam" id="PF02230">
    <property type="entry name" value="Abhydrolase_2"/>
    <property type="match status" value="1"/>
</dbReference>
<dbReference type="InterPro" id="IPR003140">
    <property type="entry name" value="PLipase/COase/thioEstase"/>
</dbReference>
<dbReference type="HOGENOM" id="CLU_049413_3_3_1"/>
<evidence type="ECO:0000259" key="3">
    <source>
        <dbReference type="Pfam" id="PF02230"/>
    </source>
</evidence>
<dbReference type="GO" id="GO:0005737">
    <property type="term" value="C:cytoplasm"/>
    <property type="evidence" value="ECO:0007669"/>
    <property type="project" value="TreeGrafter"/>
</dbReference>
<feature type="domain" description="Phospholipase/carboxylesterase/thioesterase" evidence="3">
    <location>
        <begin position="7"/>
        <end position="190"/>
    </location>
</feature>